<sequence length="681" mass="70196">MKLAFGRSVAVRALTVATIAAALPAAAGAAALPDGRAYELVSPLESRGLDFDYAWTLPGGDHAVLTSLNDILGIHLAARGADGWKVTRILGTPPGGDFSYLATLDDATDDLSRIVVEAPSGPAFSRDLLSVRDADGSWTKVGTPVEYLAGSGDLRTLVVRSLGDPYPAVPSSSGVYRWRDGEVESVGDDAPAIAACGAVLGDGNGPGTNDQSGVSRDGATIVLSNNDCGAHRRHVQLWRDGTTIDLSAPAGGGADGAATYVGNALDGSAVFFTTAVRVLASDTNGAVDLYRYDVARGELSRVSAPASQSGGDVLSAIASDDGRAAWFSTSAGAGTRLLWKWTAGDRARLVEAGPAGSFTFTRAYTSPQQTQLTPDGRVLAWIEPNAVGDYAGGAPTIVRATAADGVVCVSCRADGTGVFADFGLPPERRMTSLSRISDDGEQLFFQTGDGVVEADTNGRVDVYGWRDGTVSLISSGTLDRYSELAGVSRDGTVFFRDADRLLPWIVDDHVKVYSARVGGGFPAPAAQQPTCAGDDCQGAPVAQPAPPPAGSAADSGPGDADAPEASWPAEPAVKLGRLSAAAKRKLAHGGTIALPLTATAAGRLSVTVSARIGTRWVRSGSAARTVRAAGRTTLSLRLGKRARATLTRRGSLRVRIEVVHRAGVGAARATYVLKTTAGRGR</sequence>
<keyword evidence="4" id="KW-1185">Reference proteome</keyword>
<dbReference type="SUPFAM" id="SSF69304">
    <property type="entry name" value="Tricorn protease N-terminal domain"/>
    <property type="match status" value="1"/>
</dbReference>
<feature type="region of interest" description="Disordered" evidence="1">
    <location>
        <begin position="526"/>
        <end position="566"/>
    </location>
</feature>
<evidence type="ECO:0000313" key="4">
    <source>
        <dbReference type="Proteomes" id="UP001284601"/>
    </source>
</evidence>
<evidence type="ECO:0000313" key="3">
    <source>
        <dbReference type="EMBL" id="MDW5593213.1"/>
    </source>
</evidence>
<proteinExistence type="predicted"/>
<accession>A0ABU4HIS2</accession>
<comment type="caution">
    <text evidence="3">The sequence shown here is derived from an EMBL/GenBank/DDBJ whole genome shotgun (WGS) entry which is preliminary data.</text>
</comment>
<organism evidence="3 4">
    <name type="scientific">Conexibacter stalactiti</name>
    <dbReference type="NCBI Taxonomy" id="1940611"/>
    <lineage>
        <taxon>Bacteria</taxon>
        <taxon>Bacillati</taxon>
        <taxon>Actinomycetota</taxon>
        <taxon>Thermoleophilia</taxon>
        <taxon>Solirubrobacterales</taxon>
        <taxon>Conexibacteraceae</taxon>
        <taxon>Conexibacter</taxon>
    </lineage>
</organism>
<dbReference type="RefSeq" id="WP_318595475.1">
    <property type="nucleotide sequence ID" value="NZ_JAWSTH010000003.1"/>
</dbReference>
<evidence type="ECO:0000256" key="1">
    <source>
        <dbReference type="SAM" id="MobiDB-lite"/>
    </source>
</evidence>
<evidence type="ECO:0008006" key="5">
    <source>
        <dbReference type="Google" id="ProtNLM"/>
    </source>
</evidence>
<gene>
    <name evidence="3" type="ORF">R7226_02610</name>
</gene>
<dbReference type="Proteomes" id="UP001284601">
    <property type="component" value="Unassembled WGS sequence"/>
</dbReference>
<protein>
    <recommendedName>
        <fullName evidence="5">WD40 repeat domain-containing protein</fullName>
    </recommendedName>
</protein>
<feature type="compositionally biased region" description="Low complexity" evidence="1">
    <location>
        <begin position="550"/>
        <end position="560"/>
    </location>
</feature>
<reference evidence="4" key="1">
    <citation type="submission" date="2023-07" db="EMBL/GenBank/DDBJ databases">
        <title>Conexibacter stalactiti sp. nov., isolated from stalactites in a lava cave and emended description of the genus Conexibacter.</title>
        <authorList>
            <person name="Lee S.D."/>
        </authorList>
    </citation>
    <scope>NUCLEOTIDE SEQUENCE [LARGE SCALE GENOMIC DNA]</scope>
    <source>
        <strain evidence="4">KCTC 39840</strain>
    </source>
</reference>
<feature type="signal peptide" evidence="2">
    <location>
        <begin position="1"/>
        <end position="29"/>
    </location>
</feature>
<dbReference type="EMBL" id="JAWSTH010000003">
    <property type="protein sequence ID" value="MDW5593213.1"/>
    <property type="molecule type" value="Genomic_DNA"/>
</dbReference>
<name>A0ABU4HIS2_9ACTN</name>
<evidence type="ECO:0000256" key="2">
    <source>
        <dbReference type="SAM" id="SignalP"/>
    </source>
</evidence>
<keyword evidence="2" id="KW-0732">Signal</keyword>
<feature type="chain" id="PRO_5046905060" description="WD40 repeat domain-containing protein" evidence="2">
    <location>
        <begin position="30"/>
        <end position="681"/>
    </location>
</feature>